<dbReference type="CDD" id="cd18787">
    <property type="entry name" value="SF2_C_DEAD"/>
    <property type="match status" value="1"/>
</dbReference>
<proteinExistence type="inferred from homology"/>
<feature type="compositionally biased region" description="Acidic residues" evidence="10">
    <location>
        <begin position="489"/>
        <end position="499"/>
    </location>
</feature>
<comment type="function">
    <text evidence="9">RNA helicase.</text>
</comment>
<dbReference type="InterPro" id="IPR011545">
    <property type="entry name" value="DEAD/DEAH_box_helicase_dom"/>
</dbReference>
<feature type="region of interest" description="Disordered" evidence="10">
    <location>
        <begin position="622"/>
        <end position="653"/>
    </location>
</feature>
<feature type="compositionally biased region" description="Basic residues" evidence="10">
    <location>
        <begin position="781"/>
        <end position="798"/>
    </location>
</feature>
<comment type="domain">
    <text evidence="9">The Q motif is unique to and characteristic of the DEAD box family of RNA helicases and controls ATP binding and hydrolysis.</text>
</comment>
<evidence type="ECO:0000256" key="7">
    <source>
        <dbReference type="ARBA" id="ARBA00022840"/>
    </source>
</evidence>
<dbReference type="PROSITE" id="PS51192">
    <property type="entry name" value="HELICASE_ATP_BIND_1"/>
    <property type="match status" value="1"/>
</dbReference>
<dbReference type="Pfam" id="PF00271">
    <property type="entry name" value="Helicase_C"/>
    <property type="match status" value="1"/>
</dbReference>
<name>A0A2G5BDM3_COERN</name>
<dbReference type="GO" id="GO:0016887">
    <property type="term" value="F:ATP hydrolysis activity"/>
    <property type="evidence" value="ECO:0007669"/>
    <property type="project" value="RHEA"/>
</dbReference>
<dbReference type="InterPro" id="IPR000629">
    <property type="entry name" value="RNA-helicase_DEAD-box_CS"/>
</dbReference>
<dbReference type="SMART" id="SM01178">
    <property type="entry name" value="DUF4217"/>
    <property type="match status" value="1"/>
</dbReference>
<accession>A0A2G5BDM3</accession>
<evidence type="ECO:0000256" key="9">
    <source>
        <dbReference type="RuleBase" id="RU365068"/>
    </source>
</evidence>
<keyword evidence="14" id="KW-1185">Reference proteome</keyword>
<feature type="compositionally biased region" description="Basic and acidic residues" evidence="10">
    <location>
        <begin position="644"/>
        <end position="653"/>
    </location>
</feature>
<evidence type="ECO:0000256" key="8">
    <source>
        <dbReference type="ARBA" id="ARBA00022884"/>
    </source>
</evidence>
<dbReference type="OrthoDB" id="7396459at2759"/>
<evidence type="ECO:0000256" key="4">
    <source>
        <dbReference type="ARBA" id="ARBA00022741"/>
    </source>
</evidence>
<evidence type="ECO:0000313" key="14">
    <source>
        <dbReference type="Proteomes" id="UP000242474"/>
    </source>
</evidence>
<feature type="domain" description="Helicase C-terminal" evidence="12">
    <location>
        <begin position="282"/>
        <end position="478"/>
    </location>
</feature>
<dbReference type="PANTHER" id="PTHR24031">
    <property type="entry name" value="RNA HELICASE"/>
    <property type="match status" value="1"/>
</dbReference>
<dbReference type="GO" id="GO:0005524">
    <property type="term" value="F:ATP binding"/>
    <property type="evidence" value="ECO:0007669"/>
    <property type="project" value="UniProtKB-UniRule"/>
</dbReference>
<dbReference type="Pfam" id="PF13959">
    <property type="entry name" value="CTE_SPB4"/>
    <property type="match status" value="1"/>
</dbReference>
<feature type="domain" description="Helicase ATP-binding" evidence="11">
    <location>
        <begin position="43"/>
        <end position="247"/>
    </location>
</feature>
<feature type="compositionally biased region" description="Acidic residues" evidence="10">
    <location>
        <begin position="766"/>
        <end position="775"/>
    </location>
</feature>
<evidence type="ECO:0000256" key="10">
    <source>
        <dbReference type="SAM" id="MobiDB-lite"/>
    </source>
</evidence>
<feature type="region of interest" description="Disordered" evidence="10">
    <location>
        <begin position="481"/>
        <end position="512"/>
    </location>
</feature>
<keyword evidence="8 9" id="KW-0694">RNA-binding</keyword>
<dbReference type="PROSITE" id="PS00039">
    <property type="entry name" value="DEAD_ATP_HELICASE"/>
    <property type="match status" value="1"/>
</dbReference>
<dbReference type="InterPro" id="IPR001650">
    <property type="entry name" value="Helicase_C-like"/>
</dbReference>
<dbReference type="Gene3D" id="3.40.50.300">
    <property type="entry name" value="P-loop containing nucleotide triphosphate hydrolases"/>
    <property type="match status" value="2"/>
</dbReference>
<sequence>MDEVVPTYGKAWTALRPALSEKILAAVSSLGFENTTPVQESTIPAFLQNSDVVVEAATGSGKTLAFIIPVLELLHRNKVRLAHNEIGAVIISPTRELARQISAVLNEMIRLSGLDYKAHLVVGGSTSATNTADELSQLKELGPDILVGTPGRLEDILCGRLKRGKKTKSGMITAAGGVRGRAIVSALKLETLVLDEADRLLDMGFEASLTAILSVLPKQRRTGLFSATMSEGLSQLVRAGLRNPVRVQVQVQSQDDTGVIASERRIPSTLKVEFLVCPPDRKLAQILRFIQNSGTAQKYIVYFSTCAAVDYFFKLLRRLLRPMAAIVPGGKQALKNERQRLRQWFDVDYPISVHSLHGQMVQRKRQGTYDAFSGMAKGEAGVLLCTDVASRGLDIPDVDCVIQWDSPTDPKTFAHRCGRTARAGRSGSALVFINPGSEETYVDFLALRKIPMSAAAYLWQGADGSITTKAPVGETTIDEISEVSSDADSSNEPEAEDVEKGEHKKKKNRRRGMLCRGYQEDPHSDGLIEMIQGIAASDREIYERGKLAFVSFVQSYLKHEAMYIFRAKELPIIEVGKGFGLLHLPSMPELRGRPLGKFKRYQIDTDTIPYLDSKREERRLSKLKETQKAAAADRATIHQNGSAEEEKREEVLTTKKGPKNNEAWASAREARELAKERKLKRIKRKDAKASAEEERLLQEINDPEMRKMLAKDPLLAKRMLYGRDKSLRDMIAKTTESKQRQQQSNNSKLSLGQIIEEAHKKKYDDSSSEDEEDWEALSNKQMRKNVRGRTNGAKRKRFSFNPGFSDEEDS</sequence>
<dbReference type="GO" id="GO:0003724">
    <property type="term" value="F:RNA helicase activity"/>
    <property type="evidence" value="ECO:0007669"/>
    <property type="project" value="UniProtKB-EC"/>
</dbReference>
<dbReference type="GO" id="GO:0003723">
    <property type="term" value="F:RNA binding"/>
    <property type="evidence" value="ECO:0007669"/>
    <property type="project" value="UniProtKB-UniRule"/>
</dbReference>
<evidence type="ECO:0000256" key="5">
    <source>
        <dbReference type="ARBA" id="ARBA00022801"/>
    </source>
</evidence>
<dbReference type="InterPro" id="IPR025313">
    <property type="entry name" value="SPB4-like_CTE"/>
</dbReference>
<dbReference type="SUPFAM" id="SSF52540">
    <property type="entry name" value="P-loop containing nucleoside triphosphate hydrolases"/>
    <property type="match status" value="1"/>
</dbReference>
<dbReference type="GO" id="GO:0005730">
    <property type="term" value="C:nucleolus"/>
    <property type="evidence" value="ECO:0007669"/>
    <property type="project" value="UniProtKB-SubCell"/>
</dbReference>
<gene>
    <name evidence="13" type="ORF">COEREDRAFT_80881</name>
</gene>
<dbReference type="EMBL" id="KZ303497">
    <property type="protein sequence ID" value="PIA16807.1"/>
    <property type="molecule type" value="Genomic_DNA"/>
</dbReference>
<dbReference type="Proteomes" id="UP000242474">
    <property type="component" value="Unassembled WGS sequence"/>
</dbReference>
<feature type="compositionally biased region" description="Low complexity" evidence="10">
    <location>
        <begin position="740"/>
        <end position="751"/>
    </location>
</feature>
<dbReference type="InterPro" id="IPR027417">
    <property type="entry name" value="P-loop_NTPase"/>
</dbReference>
<keyword evidence="6 9" id="KW-0347">Helicase</keyword>
<feature type="region of interest" description="Disordered" evidence="10">
    <location>
        <begin position="731"/>
        <end position="810"/>
    </location>
</feature>
<dbReference type="InterPro" id="IPR014001">
    <property type="entry name" value="Helicase_ATP-bd"/>
</dbReference>
<dbReference type="AlphaFoldDB" id="A0A2G5BDM3"/>
<evidence type="ECO:0000256" key="3">
    <source>
        <dbReference type="ARBA" id="ARBA00022552"/>
    </source>
</evidence>
<keyword evidence="3" id="KW-0698">rRNA processing</keyword>
<feature type="compositionally biased region" description="Basic residues" evidence="10">
    <location>
        <begin position="503"/>
        <end position="512"/>
    </location>
</feature>
<dbReference type="CDD" id="cd17960">
    <property type="entry name" value="DEADc_DDX55"/>
    <property type="match status" value="1"/>
</dbReference>
<comment type="subcellular location">
    <subcellularLocation>
        <location evidence="1">Nucleus</location>
        <location evidence="1">Nucleolus</location>
    </subcellularLocation>
</comment>
<feature type="compositionally biased region" description="Basic and acidic residues" evidence="10">
    <location>
        <begin position="756"/>
        <end position="765"/>
    </location>
</feature>
<keyword evidence="5 9" id="KW-0378">Hydrolase</keyword>
<evidence type="ECO:0000259" key="12">
    <source>
        <dbReference type="PROSITE" id="PS51194"/>
    </source>
</evidence>
<dbReference type="Pfam" id="PF00270">
    <property type="entry name" value="DEAD"/>
    <property type="match status" value="1"/>
</dbReference>
<dbReference type="STRING" id="763665.A0A2G5BDM3"/>
<evidence type="ECO:0000259" key="11">
    <source>
        <dbReference type="PROSITE" id="PS51192"/>
    </source>
</evidence>
<dbReference type="SMART" id="SM00487">
    <property type="entry name" value="DEXDc"/>
    <property type="match status" value="1"/>
</dbReference>
<keyword evidence="2" id="KW-0690">Ribosome biogenesis</keyword>
<comment type="similarity">
    <text evidence="9">Belongs to the DEAD box helicase family.</text>
</comment>
<keyword evidence="4 9" id="KW-0547">Nucleotide-binding</keyword>
<organism evidence="13 14">
    <name type="scientific">Coemansia reversa (strain ATCC 12441 / NRRL 1564)</name>
    <dbReference type="NCBI Taxonomy" id="763665"/>
    <lineage>
        <taxon>Eukaryota</taxon>
        <taxon>Fungi</taxon>
        <taxon>Fungi incertae sedis</taxon>
        <taxon>Zoopagomycota</taxon>
        <taxon>Kickxellomycotina</taxon>
        <taxon>Kickxellomycetes</taxon>
        <taxon>Kickxellales</taxon>
        <taxon>Kickxellaceae</taxon>
        <taxon>Coemansia</taxon>
    </lineage>
</organism>
<evidence type="ECO:0000313" key="13">
    <source>
        <dbReference type="EMBL" id="PIA16807.1"/>
    </source>
</evidence>
<keyword evidence="7 9" id="KW-0067">ATP-binding</keyword>
<protein>
    <recommendedName>
        <fullName evidence="9">ATP-dependent RNA helicase</fullName>
        <ecNumber evidence="9">3.6.4.13</ecNumber>
    </recommendedName>
</protein>
<dbReference type="PROSITE" id="PS51194">
    <property type="entry name" value="HELICASE_CTER"/>
    <property type="match status" value="1"/>
</dbReference>
<reference evidence="13 14" key="1">
    <citation type="journal article" date="2015" name="Genome Biol. Evol.">
        <title>Phylogenomic analyses indicate that early fungi evolved digesting cell walls of algal ancestors of land plants.</title>
        <authorList>
            <person name="Chang Y."/>
            <person name="Wang S."/>
            <person name="Sekimoto S."/>
            <person name="Aerts A.L."/>
            <person name="Choi C."/>
            <person name="Clum A."/>
            <person name="LaButti K.M."/>
            <person name="Lindquist E.A."/>
            <person name="Yee Ngan C."/>
            <person name="Ohm R.A."/>
            <person name="Salamov A.A."/>
            <person name="Grigoriev I.V."/>
            <person name="Spatafora J.W."/>
            <person name="Berbee M.L."/>
        </authorList>
    </citation>
    <scope>NUCLEOTIDE SEQUENCE [LARGE SCALE GENOMIC DNA]</scope>
    <source>
        <strain evidence="13 14">NRRL 1564</strain>
    </source>
</reference>
<evidence type="ECO:0000256" key="6">
    <source>
        <dbReference type="ARBA" id="ARBA00022806"/>
    </source>
</evidence>
<evidence type="ECO:0000256" key="2">
    <source>
        <dbReference type="ARBA" id="ARBA00022517"/>
    </source>
</evidence>
<comment type="catalytic activity">
    <reaction evidence="9">
        <text>ATP + H2O = ADP + phosphate + H(+)</text>
        <dbReference type="Rhea" id="RHEA:13065"/>
        <dbReference type="ChEBI" id="CHEBI:15377"/>
        <dbReference type="ChEBI" id="CHEBI:15378"/>
        <dbReference type="ChEBI" id="CHEBI:30616"/>
        <dbReference type="ChEBI" id="CHEBI:43474"/>
        <dbReference type="ChEBI" id="CHEBI:456216"/>
        <dbReference type="EC" id="3.6.4.13"/>
    </reaction>
</comment>
<evidence type="ECO:0000256" key="1">
    <source>
        <dbReference type="ARBA" id="ARBA00004604"/>
    </source>
</evidence>
<dbReference type="GO" id="GO:0006364">
    <property type="term" value="P:rRNA processing"/>
    <property type="evidence" value="ECO:0007669"/>
    <property type="project" value="UniProtKB-KW"/>
</dbReference>
<dbReference type="EC" id="3.6.4.13" evidence="9"/>
<dbReference type="SMART" id="SM00490">
    <property type="entry name" value="HELICc"/>
    <property type="match status" value="1"/>
</dbReference>